<dbReference type="GO" id="GO:0046872">
    <property type="term" value="F:metal ion binding"/>
    <property type="evidence" value="ECO:0007669"/>
    <property type="project" value="InterPro"/>
</dbReference>
<evidence type="ECO:0000313" key="6">
    <source>
        <dbReference type="EMBL" id="KZL93690.1"/>
    </source>
</evidence>
<dbReference type="STRING" id="1121326.CLMAG_07410"/>
<dbReference type="Gene3D" id="3.30.1490.20">
    <property type="entry name" value="ATP-grasp fold, A domain"/>
    <property type="match status" value="1"/>
</dbReference>
<dbReference type="OrthoDB" id="9813261at2"/>
<keyword evidence="3 4" id="KW-0067">ATP-binding</keyword>
<keyword evidence="7" id="KW-1185">Reference proteome</keyword>
<dbReference type="RefSeq" id="WP_082831783.1">
    <property type="nucleotide sequence ID" value="NZ_FQXL01000012.1"/>
</dbReference>
<dbReference type="GO" id="GO:0034029">
    <property type="term" value="F:2-oxoglutarate carboxylase activity"/>
    <property type="evidence" value="ECO:0007669"/>
    <property type="project" value="UniProtKB-EC"/>
</dbReference>
<dbReference type="InterPro" id="IPR052032">
    <property type="entry name" value="ATP-dep_AA_Ligase"/>
</dbReference>
<evidence type="ECO:0000313" key="7">
    <source>
        <dbReference type="Proteomes" id="UP000076603"/>
    </source>
</evidence>
<evidence type="ECO:0000256" key="1">
    <source>
        <dbReference type="ARBA" id="ARBA00022598"/>
    </source>
</evidence>
<keyword evidence="2 4" id="KW-0547">Nucleotide-binding</keyword>
<dbReference type="InterPro" id="IPR005479">
    <property type="entry name" value="CPAse_ATP-bd"/>
</dbReference>
<dbReference type="EMBL" id="LWAE01000001">
    <property type="protein sequence ID" value="KZL93690.1"/>
    <property type="molecule type" value="Genomic_DNA"/>
</dbReference>
<dbReference type="PANTHER" id="PTHR43585:SF2">
    <property type="entry name" value="ATP-GRASP ENZYME FSQD"/>
    <property type="match status" value="1"/>
</dbReference>
<feature type="domain" description="ATP-grasp" evidence="5">
    <location>
        <begin position="112"/>
        <end position="306"/>
    </location>
</feature>
<keyword evidence="1 6" id="KW-0436">Ligase</keyword>
<dbReference type="InterPro" id="IPR013815">
    <property type="entry name" value="ATP_grasp_subdomain_1"/>
</dbReference>
<dbReference type="Gene3D" id="3.40.50.20">
    <property type="match status" value="1"/>
</dbReference>
<dbReference type="AlphaFoldDB" id="A0A162UA50"/>
<evidence type="ECO:0000256" key="2">
    <source>
        <dbReference type="ARBA" id="ARBA00022741"/>
    </source>
</evidence>
<dbReference type="Gene3D" id="3.30.470.20">
    <property type="entry name" value="ATP-grasp fold, B domain"/>
    <property type="match status" value="1"/>
</dbReference>
<dbReference type="PANTHER" id="PTHR43585">
    <property type="entry name" value="FUMIPYRROLE BIOSYNTHESIS PROTEIN C"/>
    <property type="match status" value="1"/>
</dbReference>
<dbReference type="InterPro" id="IPR016185">
    <property type="entry name" value="PreATP-grasp_dom_sf"/>
</dbReference>
<dbReference type="EC" id="6.4.1.7" evidence="6"/>
<proteinExistence type="predicted"/>
<sequence length="425" mass="48117">MNLKGKKLLILGGTTLSCEIIRQAKEKGAYIIVTDYLEDSPGKKIADKSFMVSTTDVDGVVNLIKKEKINGILTGFIDSMLPYYQEICEKTDLPCYATKAQIEITTNKVKFKKLCNKFGVPVVEEYKINYPFKVEDIKNIKFPVLVKPIDNSGARGIHICENAEDLKINYEKALSFSSSKQVIIERYMTAKEVTIFYIIQDGEIYLSAMADRYTKNKQGGIIPLPVAYIFPSKHLKSYQESLNHKVIEMFKSIDIQNGMMFIQSFVEDGKCIFYEMGFRLTGSLEYKIIRQISGINPLEMMINYALAESMNKISIKPLVNPNFKECGCNITFLAKPGKVGRILGVDEVYSLEEVIDVVPAYNEGDVIQESDIGTLKQVIIRVLIVAENKDELAKVIDKIYNTIKVYSEDGENMLLETFDTKDLFN</sequence>
<dbReference type="SUPFAM" id="SSF52440">
    <property type="entry name" value="PreATP-grasp domain"/>
    <property type="match status" value="1"/>
</dbReference>
<name>A0A162UA50_9CLOT</name>
<reference evidence="6 7" key="1">
    <citation type="submission" date="2016-04" db="EMBL/GenBank/DDBJ databases">
        <title>Genome sequence of Clostridium magnum DSM 2767.</title>
        <authorList>
            <person name="Poehlein A."/>
            <person name="Uhlig R."/>
            <person name="Fischer R."/>
            <person name="Bahl H."/>
            <person name="Daniel R."/>
        </authorList>
    </citation>
    <scope>NUCLEOTIDE SEQUENCE [LARGE SCALE GENOMIC DNA]</scope>
    <source>
        <strain evidence="6 7">DSM 2767</strain>
    </source>
</reference>
<dbReference type="PATRIC" id="fig|1121326.3.peg.698"/>
<dbReference type="PROSITE" id="PS50975">
    <property type="entry name" value="ATP_GRASP"/>
    <property type="match status" value="1"/>
</dbReference>
<comment type="caution">
    <text evidence="6">The sequence shown here is derived from an EMBL/GenBank/DDBJ whole genome shotgun (WGS) entry which is preliminary data.</text>
</comment>
<accession>A0A162UA50</accession>
<dbReference type="GO" id="GO:0005524">
    <property type="term" value="F:ATP binding"/>
    <property type="evidence" value="ECO:0007669"/>
    <property type="project" value="UniProtKB-UniRule"/>
</dbReference>
<evidence type="ECO:0000259" key="5">
    <source>
        <dbReference type="PROSITE" id="PS50975"/>
    </source>
</evidence>
<protein>
    <submittedName>
        <fullName evidence="6">2-oxoglutarate carboxylase small subunit</fullName>
        <ecNumber evidence="6">6.4.1.7</ecNumber>
    </submittedName>
</protein>
<organism evidence="6 7">
    <name type="scientific">Clostridium magnum DSM 2767</name>
    <dbReference type="NCBI Taxonomy" id="1121326"/>
    <lineage>
        <taxon>Bacteria</taxon>
        <taxon>Bacillati</taxon>
        <taxon>Bacillota</taxon>
        <taxon>Clostridia</taxon>
        <taxon>Eubacteriales</taxon>
        <taxon>Clostridiaceae</taxon>
        <taxon>Clostridium</taxon>
    </lineage>
</organism>
<evidence type="ECO:0000256" key="3">
    <source>
        <dbReference type="ARBA" id="ARBA00022840"/>
    </source>
</evidence>
<dbReference type="Proteomes" id="UP000076603">
    <property type="component" value="Unassembled WGS sequence"/>
</dbReference>
<dbReference type="Pfam" id="PF02786">
    <property type="entry name" value="CPSase_L_D2"/>
    <property type="match status" value="1"/>
</dbReference>
<gene>
    <name evidence="6" type="primary">cfiB_2</name>
    <name evidence="6" type="ORF">CLMAG_07410</name>
</gene>
<dbReference type="InterPro" id="IPR011761">
    <property type="entry name" value="ATP-grasp"/>
</dbReference>
<dbReference type="SUPFAM" id="SSF56059">
    <property type="entry name" value="Glutathione synthetase ATP-binding domain-like"/>
    <property type="match status" value="1"/>
</dbReference>
<evidence type="ECO:0000256" key="4">
    <source>
        <dbReference type="PROSITE-ProRule" id="PRU00409"/>
    </source>
</evidence>
<dbReference type="PROSITE" id="PS51257">
    <property type="entry name" value="PROKAR_LIPOPROTEIN"/>
    <property type="match status" value="1"/>
</dbReference>